<comment type="subcellular location">
    <subcellularLocation>
        <location evidence="1">Cytoplasmic vesicle</location>
        <location evidence="1">Clathrin-coated vesicle membrane</location>
        <topology evidence="1">Peripheral membrane protein</topology>
        <orientation evidence="1">Cytoplasmic side</orientation>
    </subcellularLocation>
    <subcellularLocation>
        <location evidence="2">Golgi apparatus</location>
    </subcellularLocation>
</comment>
<name>A0A1D1VEK8_RAMVA</name>
<keyword evidence="7" id="KW-0333">Golgi apparatus</keyword>
<gene>
    <name evidence="14" type="primary">RvY_09649-1</name>
    <name evidence="14" type="synonym">RvY_09649.1</name>
    <name evidence="14" type="ORF">RvY_09649</name>
</gene>
<evidence type="ECO:0000259" key="13">
    <source>
        <dbReference type="SMART" id="SM01355"/>
    </source>
</evidence>
<keyword evidence="15" id="KW-1185">Reference proteome</keyword>
<dbReference type="GO" id="GO:0030665">
    <property type="term" value="C:clathrin-coated vesicle membrane"/>
    <property type="evidence" value="ECO:0007669"/>
    <property type="project" value="UniProtKB-SubCell"/>
</dbReference>
<keyword evidence="4 11" id="KW-0813">Transport</keyword>
<evidence type="ECO:0000256" key="11">
    <source>
        <dbReference type="PIRNR" id="PIRNR037096"/>
    </source>
</evidence>
<proteinExistence type="inferred from homology"/>
<dbReference type="GO" id="GO:0005794">
    <property type="term" value="C:Golgi apparatus"/>
    <property type="evidence" value="ECO:0007669"/>
    <property type="project" value="UniProtKB-SubCell"/>
</dbReference>
<evidence type="ECO:0000256" key="7">
    <source>
        <dbReference type="ARBA" id="ARBA00023034"/>
    </source>
</evidence>
<dbReference type="PANTHER" id="PTHR11134">
    <property type="entry name" value="ADAPTOR COMPLEX SUBUNIT BETA FAMILY MEMBER"/>
    <property type="match status" value="1"/>
</dbReference>
<comment type="similarity">
    <text evidence="3 11">Belongs to the adaptor complexes large subunit family.</text>
</comment>
<evidence type="ECO:0000256" key="6">
    <source>
        <dbReference type="ARBA" id="ARBA00022927"/>
    </source>
</evidence>
<dbReference type="InterPro" id="IPR029390">
    <property type="entry name" value="AP3B_C"/>
</dbReference>
<comment type="function">
    <text evidence="10">Subunit of non-clathrin- and clathrin-associated adaptor protein complex 3 (AP-3) that plays a role in protein sorting in the late-Golgi/trans-Golgi network (TGN) and/or endosomes. The AP complexes mediate both the recruitment of clathrin to membranes and the recognition of sorting signals within the cytosolic tails of transmembrane cargo molecules. AP-3 appears to be involved in the sorting of a subset of transmembrane proteins targeted to lysosomes and lysosome-related organelles. In concert with the BLOC-1 complex, AP-3 is required to target cargos into vesicles assembled at cell bodies for delivery into neurites and nerve terminals.</text>
</comment>
<evidence type="ECO:0000256" key="9">
    <source>
        <dbReference type="ARBA" id="ARBA00023329"/>
    </source>
</evidence>
<keyword evidence="6 11" id="KW-0653">Protein transport</keyword>
<evidence type="ECO:0000256" key="10">
    <source>
        <dbReference type="ARBA" id="ARBA00023570"/>
    </source>
</evidence>
<feature type="domain" description="AP-3 complex subunit beta C-terminal" evidence="13">
    <location>
        <begin position="831"/>
        <end position="974"/>
    </location>
</feature>
<dbReference type="SMART" id="SM01355">
    <property type="entry name" value="AP3B1_C"/>
    <property type="match status" value="1"/>
</dbReference>
<accession>A0A1D1VEK8</accession>
<keyword evidence="5" id="KW-0597">Phosphoprotein</keyword>
<comment type="caution">
    <text evidence="14">The sequence shown here is derived from an EMBL/GenBank/DDBJ whole genome shotgun (WGS) entry which is preliminary data.</text>
</comment>
<evidence type="ECO:0000313" key="14">
    <source>
        <dbReference type="EMBL" id="GAU98512.1"/>
    </source>
</evidence>
<evidence type="ECO:0000256" key="8">
    <source>
        <dbReference type="ARBA" id="ARBA00023136"/>
    </source>
</evidence>
<dbReference type="InterPro" id="IPR002553">
    <property type="entry name" value="Clathrin/coatomer_adapt-like_N"/>
</dbReference>
<evidence type="ECO:0000256" key="5">
    <source>
        <dbReference type="ARBA" id="ARBA00022553"/>
    </source>
</evidence>
<feature type="compositionally biased region" description="Basic and acidic residues" evidence="12">
    <location>
        <begin position="779"/>
        <end position="789"/>
    </location>
</feature>
<organism evidence="14 15">
    <name type="scientific">Ramazzottius varieornatus</name>
    <name type="common">Water bear</name>
    <name type="synonym">Tardigrade</name>
    <dbReference type="NCBI Taxonomy" id="947166"/>
    <lineage>
        <taxon>Eukaryota</taxon>
        <taxon>Metazoa</taxon>
        <taxon>Ecdysozoa</taxon>
        <taxon>Tardigrada</taxon>
        <taxon>Eutardigrada</taxon>
        <taxon>Parachela</taxon>
        <taxon>Hypsibioidea</taxon>
        <taxon>Ramazzottiidae</taxon>
        <taxon>Ramazzottius</taxon>
    </lineage>
</organism>
<protein>
    <recommendedName>
        <fullName evidence="11">AP-3 complex subunit beta</fullName>
    </recommendedName>
</protein>
<dbReference type="PIRSF" id="PIRSF037096">
    <property type="entry name" value="AP3_complex_beta"/>
    <property type="match status" value="1"/>
</dbReference>
<feature type="region of interest" description="Disordered" evidence="12">
    <location>
        <begin position="254"/>
        <end position="277"/>
    </location>
</feature>
<evidence type="ECO:0000313" key="15">
    <source>
        <dbReference type="Proteomes" id="UP000186922"/>
    </source>
</evidence>
<dbReference type="Pfam" id="PF14796">
    <property type="entry name" value="AP3B1_C"/>
    <property type="match status" value="1"/>
</dbReference>
<feature type="compositionally biased region" description="Acidic residues" evidence="12">
    <location>
        <begin position="751"/>
        <end position="778"/>
    </location>
</feature>
<evidence type="ECO:0000256" key="3">
    <source>
        <dbReference type="ARBA" id="ARBA00006613"/>
    </source>
</evidence>
<evidence type="ECO:0000256" key="1">
    <source>
        <dbReference type="ARBA" id="ARBA00004145"/>
    </source>
</evidence>
<evidence type="ECO:0000256" key="12">
    <source>
        <dbReference type="SAM" id="MobiDB-lite"/>
    </source>
</evidence>
<dbReference type="Proteomes" id="UP000186922">
    <property type="component" value="Unassembled WGS sequence"/>
</dbReference>
<feature type="compositionally biased region" description="Polar residues" evidence="12">
    <location>
        <begin position="669"/>
        <end position="679"/>
    </location>
</feature>
<dbReference type="STRING" id="947166.A0A1D1VEK8"/>
<keyword evidence="9" id="KW-0968">Cytoplasmic vesicle</keyword>
<dbReference type="InterPro" id="IPR056314">
    <property type="entry name" value="AP3B1/2_C"/>
</dbReference>
<dbReference type="Gene3D" id="1.25.10.10">
    <property type="entry name" value="Leucine-rich Repeat Variant"/>
    <property type="match status" value="1"/>
</dbReference>
<feature type="region of interest" description="Disordered" evidence="12">
    <location>
        <begin position="848"/>
        <end position="874"/>
    </location>
</feature>
<sequence>MSSTGLTTNGNIATGAASLADSTDFAADPASSTFFAADLKKYGDLKNMLESNKDQLKLEAMKRIIGMIAKGKDASELFPSVVKNVVSKNIEIKKLVYAYLIRYAEEQQDLALLSISTFQRALKDPNQLIRANALRVLSSIRVPVIVPIMMLAIRDCSSDMSPYVRKSAALAIPKLYSLDDEQKEQLVEVIDKLLGDKTTLVIGSAVCAFDEVCPERDDLIHKNYRRLCQILMDIEEWGQVSIINTLTRYARTQFADPNGGEEGEEKNGGEKFYEDDDEDVKPVSKKPIVDNDLRLLLRSVKPLLQSRNSAVVMAVIQLYVHVAPRTEMTANIKPMIRLLRSHREIQSVVLSNIATLAAKPEQKALLVPHLKAFFVRSSDPTHIKLQKLEILTNLASEGTIGIILREFQAYISSSDRELIASTIQAIGRCAMTISEVTETCLNGLVNLLSNRDDNVVGESVCVIRKLLQLNPTAHKDIIKHLAKLVETVQVPMAKASILWLIGEYCEQVPTIAPDVLRLAVKTFPKEENIVKLQILNLAAKLLTVNPQQTSLLAVYAFNLAKYDVNYDIRDRSRFLKALVMPGHIGSGDDGIDGSTFSSMAHQILMATKPAPVLESRFKERMEFQMGTLSHFLNIRTSGYQDLPDFPPESLPSSVRDVALPPEPERKQSPTKTNRILSPSKTKKADKFYSDEEQSEEEEDEDEDTDEEDEEDSDESNTDESEEEGPDEEGDQKKQSGKVQKVNGKPKQGKDDEQDESGEDETSESEEDDETSDEESSMSEDEKKKVDTKPKVSIATAPKPAVDTNSPNPVKKVPEKTVPTQKVPEKQRESSKVQAVDLLLDFDGDMSSSAPLMSAMQPLSHPASSSSGKSQSTTTVTLPPVYVPTKSYEVLSASSNGGFGVSYRYPRRPFMFSGKMVAIEFMFDNTSDQTFSNIRVVRKKLPGRVEAQDFHEIGTLEGGKVAHATMGVDFADTTQSISIVVGHGDYEYEVTLKPRMGELLRPIAMSRSEFDKNKSSLSGLNENQSSVDVPVKLQTEAGLTNAVLEVANVAPIAVKDETADVESSKTLRFAGQTLSSGSPVMVTTVLRGSKASVIVNCEKAMVGSLVLQEIKDFLAKFR</sequence>
<keyword evidence="8 11" id="KW-0472">Membrane</keyword>
<dbReference type="GO" id="GO:0016192">
    <property type="term" value="P:vesicle-mediated transport"/>
    <property type="evidence" value="ECO:0007669"/>
    <property type="project" value="InterPro"/>
</dbReference>
<feature type="compositionally biased region" description="Low complexity" evidence="12">
    <location>
        <begin position="859"/>
        <end position="874"/>
    </location>
</feature>
<dbReference type="GO" id="GO:0006886">
    <property type="term" value="P:intracellular protein transport"/>
    <property type="evidence" value="ECO:0007669"/>
    <property type="project" value="InterPro"/>
</dbReference>
<evidence type="ECO:0000256" key="2">
    <source>
        <dbReference type="ARBA" id="ARBA00004555"/>
    </source>
</evidence>
<dbReference type="GO" id="GO:0030123">
    <property type="term" value="C:AP-3 adaptor complex"/>
    <property type="evidence" value="ECO:0007669"/>
    <property type="project" value="UniProtKB-UniRule"/>
</dbReference>
<evidence type="ECO:0000256" key="4">
    <source>
        <dbReference type="ARBA" id="ARBA00022448"/>
    </source>
</evidence>
<dbReference type="AlphaFoldDB" id="A0A1D1VEK8"/>
<feature type="region of interest" description="Disordered" evidence="12">
    <location>
        <begin position="642"/>
        <end position="831"/>
    </location>
</feature>
<dbReference type="InterPro" id="IPR016024">
    <property type="entry name" value="ARM-type_fold"/>
</dbReference>
<dbReference type="Pfam" id="PF24080">
    <property type="entry name" value="AP3B1_C_2"/>
    <property type="match status" value="1"/>
</dbReference>
<dbReference type="InterPro" id="IPR026740">
    <property type="entry name" value="AP3_beta"/>
</dbReference>
<dbReference type="Pfam" id="PF01602">
    <property type="entry name" value="Adaptin_N"/>
    <property type="match status" value="1"/>
</dbReference>
<dbReference type="InterPro" id="IPR026739">
    <property type="entry name" value="AP_beta"/>
</dbReference>
<dbReference type="EMBL" id="BDGG01000004">
    <property type="protein sequence ID" value="GAU98512.1"/>
    <property type="molecule type" value="Genomic_DNA"/>
</dbReference>
<dbReference type="SUPFAM" id="SSF48371">
    <property type="entry name" value="ARM repeat"/>
    <property type="match status" value="1"/>
</dbReference>
<dbReference type="InterPro" id="IPR011989">
    <property type="entry name" value="ARM-like"/>
</dbReference>
<dbReference type="OrthoDB" id="302453at2759"/>
<reference evidence="14 15" key="1">
    <citation type="journal article" date="2016" name="Nat. Commun.">
        <title>Extremotolerant tardigrade genome and improved radiotolerance of human cultured cells by tardigrade-unique protein.</title>
        <authorList>
            <person name="Hashimoto T."/>
            <person name="Horikawa D.D."/>
            <person name="Saito Y."/>
            <person name="Kuwahara H."/>
            <person name="Kozuka-Hata H."/>
            <person name="Shin-I T."/>
            <person name="Minakuchi Y."/>
            <person name="Ohishi K."/>
            <person name="Motoyama A."/>
            <person name="Aizu T."/>
            <person name="Enomoto A."/>
            <person name="Kondo K."/>
            <person name="Tanaka S."/>
            <person name="Hara Y."/>
            <person name="Koshikawa S."/>
            <person name="Sagara H."/>
            <person name="Miura T."/>
            <person name="Yokobori S."/>
            <person name="Miyagawa K."/>
            <person name="Suzuki Y."/>
            <person name="Kubo T."/>
            <person name="Oyama M."/>
            <person name="Kohara Y."/>
            <person name="Fujiyama A."/>
            <person name="Arakawa K."/>
            <person name="Katayama T."/>
            <person name="Toyoda A."/>
            <person name="Kunieda T."/>
        </authorList>
    </citation>
    <scope>NUCLEOTIDE SEQUENCE [LARGE SCALE GENOMIC DNA]</scope>
    <source>
        <strain evidence="14 15">YOKOZUNA-1</strain>
    </source>
</reference>
<feature type="compositionally biased region" description="Acidic residues" evidence="12">
    <location>
        <begin position="690"/>
        <end position="729"/>
    </location>
</feature>